<accession>A0A6L2N4V0</accession>
<protein>
    <submittedName>
        <fullName evidence="2">Uncharacterized protein</fullName>
    </submittedName>
</protein>
<gene>
    <name evidence="2" type="ORF">Tci_053186</name>
</gene>
<reference evidence="2" key="1">
    <citation type="journal article" date="2019" name="Sci. Rep.">
        <title>Draft genome of Tanacetum cinerariifolium, the natural source of mosquito coil.</title>
        <authorList>
            <person name="Yamashiro T."/>
            <person name="Shiraishi A."/>
            <person name="Satake H."/>
            <person name="Nakayama K."/>
        </authorList>
    </citation>
    <scope>NUCLEOTIDE SEQUENCE</scope>
</reference>
<organism evidence="2">
    <name type="scientific">Tanacetum cinerariifolium</name>
    <name type="common">Dalmatian daisy</name>
    <name type="synonym">Chrysanthemum cinerariifolium</name>
    <dbReference type="NCBI Taxonomy" id="118510"/>
    <lineage>
        <taxon>Eukaryota</taxon>
        <taxon>Viridiplantae</taxon>
        <taxon>Streptophyta</taxon>
        <taxon>Embryophyta</taxon>
        <taxon>Tracheophyta</taxon>
        <taxon>Spermatophyta</taxon>
        <taxon>Magnoliopsida</taxon>
        <taxon>eudicotyledons</taxon>
        <taxon>Gunneridae</taxon>
        <taxon>Pentapetalae</taxon>
        <taxon>asterids</taxon>
        <taxon>campanulids</taxon>
        <taxon>Asterales</taxon>
        <taxon>Asteraceae</taxon>
        <taxon>Asteroideae</taxon>
        <taxon>Anthemideae</taxon>
        <taxon>Anthemidinae</taxon>
        <taxon>Tanacetum</taxon>
    </lineage>
</organism>
<dbReference type="AlphaFoldDB" id="A0A6L2N4V0"/>
<sequence>MSPRSPIYKIHHPPSPCTAAGSRHHRTTKAAATSPRCHHHLQHHHSRHSPPYFRPRHYHHHTTAAAVVGCGWRIGHHHRGAARRQTTIVVAVERRYSHHSRTMWCLAVMAQPLVKHRGDKPPKTTTVVAAEPTTTTTATPWWCRACGGDPPFIVMANPNPEDPNTPNEGVPKEDPYHLLDFDEEEDPEIDIEEEELEEDPVDDHNDVEEEDDENEDVDIEEDDDAEIIFPYEVQGDQTPPPEDESFDYEFEAEEADNELKVEEAVTGSQMPFAVRDFPMGFHEAGESSTARDLEFVGGMAPWALRRDLEVLRRQERIREAESGTSRTEIALLGSKARIGKMDREILHHDLSGVEETLENVVVRLKVLESGENATLKKKLAKKEMLLDLTRMIEIGLRRGCLSRFGGTRDFIWRWFVRERFPNRHLMRALSARERCQRSLMEMRDLLTPVDLLCDSQ</sequence>
<feature type="region of interest" description="Disordered" evidence="1">
    <location>
        <begin position="192"/>
        <end position="219"/>
    </location>
</feature>
<name>A0A6L2N4V0_TANCI</name>
<feature type="compositionally biased region" description="Basic residues" evidence="1">
    <location>
        <begin position="36"/>
        <end position="49"/>
    </location>
</feature>
<dbReference type="EMBL" id="BKCJ010008232">
    <property type="protein sequence ID" value="GEU81208.1"/>
    <property type="molecule type" value="Genomic_DNA"/>
</dbReference>
<evidence type="ECO:0000256" key="1">
    <source>
        <dbReference type="SAM" id="MobiDB-lite"/>
    </source>
</evidence>
<comment type="caution">
    <text evidence="2">The sequence shown here is derived from an EMBL/GenBank/DDBJ whole genome shotgun (WGS) entry which is preliminary data.</text>
</comment>
<evidence type="ECO:0000313" key="2">
    <source>
        <dbReference type="EMBL" id="GEU81208.1"/>
    </source>
</evidence>
<proteinExistence type="predicted"/>
<feature type="region of interest" description="Disordered" evidence="1">
    <location>
        <begin position="1"/>
        <end position="49"/>
    </location>
</feature>